<sequence>MKFTCLSKGNGFHFPPCYVLHVNGYRVLLDCPLDLSALTIFSPVPADFCPLVLDESSNCSVHESLDMGSESAKRHKIEKPLDAKDLIYAEPWYKTLKNLHIWDPSFFDIVLISSTMGMLGLPFLTRSKGFSAKIYATEATARLGQLMLEDLVSMQMELRHFYGSEESDSPQWMKWEELELLPSPLREVAVGQDGSELGGWMPLYSSVDVKDCLQKIQKLKYAEATCHNGALVLKAFSSGLEIGSCNWTVESPEGSISCLSSSIFVSAHAMDFDYHALQGTDMILYSDFTSEDVIEDVEHHDNYSASATNSLSTLSDEHGWRELNECLSSNDESIEESKKLAFICSCVVDSVKAGGSVLIPLNQLGIVLQLLEQIPNFLESSAVKVPMYVISSVAAELLAFTNRIPEWLSKLRQEKLFSGEPLFSHIELIKGKKLHVFPAIHSPNLIANWQEPCIIFAPHWTLRLGPIVHLLRRWCGDQNSLLVLQDGLDVDMALLPFKPIAMKVLHCSFLSGMRMRKAQLLLKMLQPKIVVFPEVLKQQINVSKSSSHSFSILYYKENETIDIRSLKDNSVLEIATGLATRFRWRKLVQNNMDVTRLEGQLLIDESKYWLVSGNKVSDTSQNRPLLYCGLLDMGKLLTILSKMGINGSIEQGMNAAESESVGIIKIHDPNKAMIEVKATSTVISASDENLAARIFEAITSLLDGI</sequence>
<comment type="subcellular location">
    <subcellularLocation>
        <location evidence="2">Cytoplasm</location>
    </subcellularLocation>
    <subcellularLocation>
        <location evidence="1">Nucleus</location>
    </subcellularLocation>
</comment>
<dbReference type="InterPro" id="IPR027074">
    <property type="entry name" value="Integrator_9su"/>
</dbReference>
<evidence type="ECO:0000313" key="8">
    <source>
        <dbReference type="Proteomes" id="UP000091857"/>
    </source>
</evidence>
<feature type="domain" description="Beta-Casp" evidence="6">
    <location>
        <begin position="367"/>
        <end position="490"/>
    </location>
</feature>
<keyword evidence="4" id="KW-0963">Cytoplasm</keyword>
<evidence type="ECO:0000256" key="1">
    <source>
        <dbReference type="ARBA" id="ARBA00004123"/>
    </source>
</evidence>
<dbReference type="OrthoDB" id="5600060at2759"/>
<evidence type="ECO:0000259" key="6">
    <source>
        <dbReference type="SMART" id="SM01027"/>
    </source>
</evidence>
<evidence type="ECO:0000256" key="4">
    <source>
        <dbReference type="ARBA" id="ARBA00022490"/>
    </source>
</evidence>
<dbReference type="GO" id="GO:0034472">
    <property type="term" value="P:snRNA 3'-end processing"/>
    <property type="evidence" value="ECO:0000318"/>
    <property type="project" value="GO_Central"/>
</dbReference>
<dbReference type="Gene3D" id="3.60.15.10">
    <property type="entry name" value="Ribonuclease Z/Hydroxyacylglutathione hydrolase-like"/>
    <property type="match status" value="1"/>
</dbReference>
<evidence type="ECO:0000256" key="3">
    <source>
        <dbReference type="ARBA" id="ARBA00006861"/>
    </source>
</evidence>
<organism evidence="7 8">
    <name type="scientific">Manihot esculenta</name>
    <name type="common">Cassava</name>
    <name type="synonym">Jatropha manihot</name>
    <dbReference type="NCBI Taxonomy" id="3983"/>
    <lineage>
        <taxon>Eukaryota</taxon>
        <taxon>Viridiplantae</taxon>
        <taxon>Streptophyta</taxon>
        <taxon>Embryophyta</taxon>
        <taxon>Tracheophyta</taxon>
        <taxon>Spermatophyta</taxon>
        <taxon>Magnoliopsida</taxon>
        <taxon>eudicotyledons</taxon>
        <taxon>Gunneridae</taxon>
        <taxon>Pentapetalae</taxon>
        <taxon>rosids</taxon>
        <taxon>fabids</taxon>
        <taxon>Malpighiales</taxon>
        <taxon>Euphorbiaceae</taxon>
        <taxon>Crotonoideae</taxon>
        <taxon>Manihoteae</taxon>
        <taxon>Manihot</taxon>
    </lineage>
</organism>
<comment type="similarity">
    <text evidence="3">Belongs to the metallo-beta-lactamase superfamily. RNA-metabolizing metallo-beta-lactamase-like family. INTS9 subfamily.</text>
</comment>
<dbReference type="Proteomes" id="UP000091857">
    <property type="component" value="Chromosome 12"/>
</dbReference>
<dbReference type="InterPro" id="IPR001279">
    <property type="entry name" value="Metallo-B-lactamas"/>
</dbReference>
<dbReference type="Pfam" id="PF10996">
    <property type="entry name" value="Beta-Casp"/>
    <property type="match status" value="1"/>
</dbReference>
<dbReference type="GO" id="GO:0005737">
    <property type="term" value="C:cytoplasm"/>
    <property type="evidence" value="ECO:0007669"/>
    <property type="project" value="UniProtKB-SubCell"/>
</dbReference>
<dbReference type="SUPFAM" id="SSF56281">
    <property type="entry name" value="Metallo-hydrolase/oxidoreductase"/>
    <property type="match status" value="1"/>
</dbReference>
<dbReference type="SMART" id="SM01027">
    <property type="entry name" value="Beta-Casp"/>
    <property type="match status" value="1"/>
</dbReference>
<dbReference type="STRING" id="3983.A0A2C9UUW5"/>
<gene>
    <name evidence="7" type="ORF">MANES_12G022900v8</name>
</gene>
<dbReference type="PANTHER" id="PTHR46094:SF1">
    <property type="entry name" value="INTEGRATOR COMPLEX SUBUNIT 9"/>
    <property type="match status" value="1"/>
</dbReference>
<dbReference type="AlphaFoldDB" id="A0A2C9UUW5"/>
<accession>A0A2C9UUW5</accession>
<reference evidence="8" key="1">
    <citation type="journal article" date="2016" name="Nat. Biotechnol.">
        <title>Sequencing wild and cultivated cassava and related species reveals extensive interspecific hybridization and genetic diversity.</title>
        <authorList>
            <person name="Bredeson J.V."/>
            <person name="Lyons J.B."/>
            <person name="Prochnik S.E."/>
            <person name="Wu G.A."/>
            <person name="Ha C.M."/>
            <person name="Edsinger-Gonzales E."/>
            <person name="Grimwood J."/>
            <person name="Schmutz J."/>
            <person name="Rabbi I.Y."/>
            <person name="Egesi C."/>
            <person name="Nauluvula P."/>
            <person name="Lebot V."/>
            <person name="Ndunguru J."/>
            <person name="Mkamilo G."/>
            <person name="Bart R.S."/>
            <person name="Setter T.L."/>
            <person name="Gleadow R.M."/>
            <person name="Kulakow P."/>
            <person name="Ferguson M.E."/>
            <person name="Rounsley S."/>
            <person name="Rokhsar D.S."/>
        </authorList>
    </citation>
    <scope>NUCLEOTIDE SEQUENCE [LARGE SCALE GENOMIC DNA]</scope>
    <source>
        <strain evidence="8">cv. AM560-2</strain>
    </source>
</reference>
<dbReference type="OMA" id="AMKAVHC"/>
<dbReference type="InterPro" id="IPR036866">
    <property type="entry name" value="RibonucZ/Hydroxyglut_hydro"/>
</dbReference>
<evidence type="ECO:0000256" key="5">
    <source>
        <dbReference type="ARBA" id="ARBA00023242"/>
    </source>
</evidence>
<dbReference type="InterPro" id="IPR022712">
    <property type="entry name" value="Beta_Casp"/>
</dbReference>
<dbReference type="GO" id="GO:0032039">
    <property type="term" value="C:integrator complex"/>
    <property type="evidence" value="ECO:0000318"/>
    <property type="project" value="GO_Central"/>
</dbReference>
<dbReference type="EMBL" id="CM004398">
    <property type="protein sequence ID" value="OAY34469.1"/>
    <property type="molecule type" value="Genomic_DNA"/>
</dbReference>
<evidence type="ECO:0000313" key="7">
    <source>
        <dbReference type="EMBL" id="OAY34469.1"/>
    </source>
</evidence>
<keyword evidence="5" id="KW-0539">Nucleus</keyword>
<comment type="caution">
    <text evidence="7">The sequence shown here is derived from an EMBL/GenBank/DDBJ whole genome shotgun (WGS) entry which is preliminary data.</text>
</comment>
<proteinExistence type="inferred from homology"/>
<evidence type="ECO:0000256" key="2">
    <source>
        <dbReference type="ARBA" id="ARBA00004496"/>
    </source>
</evidence>
<dbReference type="Pfam" id="PF16661">
    <property type="entry name" value="Lactamase_B_6"/>
    <property type="match status" value="1"/>
</dbReference>
<dbReference type="Gramene" id="Manes.12G022900.3.v8.1">
    <property type="protein sequence ID" value="Manes.12G022900.3.v8.1.CDS"/>
    <property type="gene ID" value="Manes.12G022900.v8.1"/>
</dbReference>
<dbReference type="PANTHER" id="PTHR46094">
    <property type="entry name" value="INTEGRATOR COMPLEX SUBUNIT 9"/>
    <property type="match status" value="1"/>
</dbReference>
<dbReference type="Gene3D" id="3.40.50.10890">
    <property type="match status" value="1"/>
</dbReference>
<name>A0A2C9UUW5_MANES</name>
<keyword evidence="8" id="KW-1185">Reference proteome</keyword>
<protein>
    <recommendedName>
        <fullName evidence="6">Beta-Casp domain-containing protein</fullName>
    </recommendedName>
</protein>